<dbReference type="RefSeq" id="WP_077538908.1">
    <property type="nucleotide sequence ID" value="NZ_CP019633.1"/>
</dbReference>
<dbReference type="OrthoDB" id="9783154at2"/>
<dbReference type="KEGG" id="pbu:L21SP3_00313"/>
<proteinExistence type="inferred from homology"/>
<dbReference type="PANTHER" id="PTHR42693:SF53">
    <property type="entry name" value="ENDO-4-O-SULFATASE"/>
    <property type="match status" value="1"/>
</dbReference>
<dbReference type="PANTHER" id="PTHR42693">
    <property type="entry name" value="ARYLSULFATASE FAMILY MEMBER"/>
    <property type="match status" value="1"/>
</dbReference>
<dbReference type="Gene3D" id="3.40.720.10">
    <property type="entry name" value="Alkaline Phosphatase, subunit A"/>
    <property type="match status" value="1"/>
</dbReference>
<dbReference type="Gene3D" id="3.30.1120.10">
    <property type="match status" value="1"/>
</dbReference>
<feature type="domain" description="Sulfatase N-terminal" evidence="3">
    <location>
        <begin position="31"/>
        <end position="419"/>
    </location>
</feature>
<accession>A0A1Q2HLV2</accession>
<name>A0A1Q2HLV2_9BACT</name>
<dbReference type="FunFam" id="3.40.720.10:FF:000047">
    <property type="entry name" value="Arylsulfatase"/>
    <property type="match status" value="1"/>
</dbReference>
<keyword evidence="2 4" id="KW-0378">Hydrolase</keyword>
<dbReference type="CDD" id="cd16025">
    <property type="entry name" value="PAS_like"/>
    <property type="match status" value="1"/>
</dbReference>
<dbReference type="GO" id="GO:0004065">
    <property type="term" value="F:arylsulfatase activity"/>
    <property type="evidence" value="ECO:0007669"/>
    <property type="project" value="UniProtKB-EC"/>
</dbReference>
<dbReference type="EMBL" id="CP019633">
    <property type="protein sequence ID" value="AQQ08529.1"/>
    <property type="molecule type" value="Genomic_DNA"/>
</dbReference>
<evidence type="ECO:0000313" key="5">
    <source>
        <dbReference type="Proteomes" id="UP000188273"/>
    </source>
</evidence>
<dbReference type="InterPro" id="IPR050738">
    <property type="entry name" value="Sulfatase"/>
</dbReference>
<dbReference type="InterPro" id="IPR017850">
    <property type="entry name" value="Alkaline_phosphatase_core_sf"/>
</dbReference>
<dbReference type="InterPro" id="IPR000917">
    <property type="entry name" value="Sulfatase_N"/>
</dbReference>
<keyword evidence="5" id="KW-1185">Reference proteome</keyword>
<dbReference type="Pfam" id="PF00884">
    <property type="entry name" value="Sulfatase"/>
    <property type="match status" value="1"/>
</dbReference>
<reference evidence="5" key="1">
    <citation type="submission" date="2017-02" db="EMBL/GenBank/DDBJ databases">
        <title>Comparative genomics and description of representatives of a novel lineage of planctomycetes thriving in anoxic sediments.</title>
        <authorList>
            <person name="Spring S."/>
            <person name="Bunk B."/>
            <person name="Sproer C."/>
            <person name="Klenk H.-P."/>
        </authorList>
    </citation>
    <scope>NUCLEOTIDE SEQUENCE [LARGE SCALE GENOMIC DNA]</scope>
    <source>
        <strain evidence="5">L21-RPul-D3</strain>
    </source>
</reference>
<dbReference type="EC" id="3.1.6.1" evidence="4"/>
<evidence type="ECO:0000259" key="3">
    <source>
        <dbReference type="Pfam" id="PF00884"/>
    </source>
</evidence>
<dbReference type="Proteomes" id="UP000188273">
    <property type="component" value="Chromosome"/>
</dbReference>
<dbReference type="AlphaFoldDB" id="A0A1Q2HLV2"/>
<comment type="similarity">
    <text evidence="1">Belongs to the sulfatase family.</text>
</comment>
<dbReference type="SUPFAM" id="SSF53649">
    <property type="entry name" value="Alkaline phosphatase-like"/>
    <property type="match status" value="1"/>
</dbReference>
<dbReference type="STRING" id="1940790.L21SP3_00313"/>
<evidence type="ECO:0000256" key="2">
    <source>
        <dbReference type="ARBA" id="ARBA00022801"/>
    </source>
</evidence>
<protein>
    <submittedName>
        <fullName evidence="4">Arylsulfatase</fullName>
        <ecNumber evidence="4">3.1.6.1</ecNumber>
    </submittedName>
</protein>
<evidence type="ECO:0000256" key="1">
    <source>
        <dbReference type="ARBA" id="ARBA00008779"/>
    </source>
</evidence>
<evidence type="ECO:0000313" key="4">
    <source>
        <dbReference type="EMBL" id="AQQ08529.1"/>
    </source>
</evidence>
<organism evidence="4 5">
    <name type="scientific">Sedimentisphaera cyanobacteriorum</name>
    <dbReference type="NCBI Taxonomy" id="1940790"/>
    <lineage>
        <taxon>Bacteria</taxon>
        <taxon>Pseudomonadati</taxon>
        <taxon>Planctomycetota</taxon>
        <taxon>Phycisphaerae</taxon>
        <taxon>Sedimentisphaerales</taxon>
        <taxon>Sedimentisphaeraceae</taxon>
        <taxon>Sedimentisphaera</taxon>
    </lineage>
</organism>
<gene>
    <name evidence="4" type="primary">atsA_6</name>
    <name evidence="4" type="ORF">L21SP3_00313</name>
</gene>
<sequence>MALNRRDFLKALPLAYCSAAYGDALKKTKKPNILVVLVDDMGYSDLGCYGSEISTPNIDKLAGEGVRFRKFYNTARCCPTRASLLTGQYQHSVGMGWMTASDLGTDAYQGELNDKCITIAEGLKPSGYTSYMLGKWHVTFSNNMDKDGDKSSWPLQRGFDHFYGHLTGGGSYYNTPTMTRDNKRIELKDGEYLTDRVAEEAAEYIDNHFEKNQNNPMFMYLAFYAPHRPLQVPDKYLKKYQGKYMIGWDELRKRRFKKQKQIGLFDESYKLSPRDPRVPAWKDIPDNEKKLWDKRMAAYAGQIDCMDYNLGKVLDKLKEKGELDNTLIMFLSDNGACAESAGKGNIETIGKPGDNESYKINWANASDTPFRKYKKDTYEGGITTPLIVRWPKKVGNKGGYTDEFGHVIDILPTCLDAGGAEYPSKYKGNLINKTDGISLMPAFKGGSMPRRPIYWEHEANRAVRYGKWKLVSPAKDKKPYAGPWYLYDLEKDPTELNDISEKYPKLKKKMIELWDSWAKKNGVYPLDNSGWRPKIKKSVR</sequence>